<feature type="region of interest" description="Disordered" evidence="9">
    <location>
        <begin position="177"/>
        <end position="200"/>
    </location>
</feature>
<dbReference type="GO" id="GO:0016301">
    <property type="term" value="F:kinase activity"/>
    <property type="evidence" value="ECO:0007669"/>
    <property type="project" value="UniProtKB-KW"/>
</dbReference>
<protein>
    <recommendedName>
        <fullName evidence="8">Cytidylate kinase</fullName>
        <shortName evidence="8">CK</shortName>
        <ecNumber evidence="8">2.7.4.25</ecNumber>
    </recommendedName>
    <alternativeName>
        <fullName evidence="8">Cytidine monophosphate kinase</fullName>
        <shortName evidence="8">CMP kinase</shortName>
    </alternativeName>
</protein>
<evidence type="ECO:0000256" key="2">
    <source>
        <dbReference type="ARBA" id="ARBA00022679"/>
    </source>
</evidence>
<keyword evidence="2 8" id="KW-0808">Transferase</keyword>
<evidence type="ECO:0000256" key="5">
    <source>
        <dbReference type="ARBA" id="ARBA00022840"/>
    </source>
</evidence>
<keyword evidence="4 8" id="KW-0418">Kinase</keyword>
<comment type="caution">
    <text evidence="11">The sequence shown here is derived from an EMBL/GenBank/DDBJ whole genome shotgun (WGS) entry which is preliminary data.</text>
</comment>
<keyword evidence="8" id="KW-0963">Cytoplasm</keyword>
<proteinExistence type="inferred from homology"/>
<feature type="compositionally biased region" description="Basic and acidic residues" evidence="9">
    <location>
        <begin position="177"/>
        <end position="191"/>
    </location>
</feature>
<dbReference type="InterPro" id="IPR003136">
    <property type="entry name" value="Cytidylate_kin"/>
</dbReference>
<dbReference type="EC" id="2.7.4.25" evidence="8"/>
<keyword evidence="12" id="KW-1185">Reference proteome</keyword>
<dbReference type="CDD" id="cd02020">
    <property type="entry name" value="CMPK"/>
    <property type="match status" value="1"/>
</dbReference>
<evidence type="ECO:0000259" key="10">
    <source>
        <dbReference type="Pfam" id="PF02224"/>
    </source>
</evidence>
<dbReference type="Proteomes" id="UP001597497">
    <property type="component" value="Unassembled WGS sequence"/>
</dbReference>
<dbReference type="InterPro" id="IPR011994">
    <property type="entry name" value="Cytidylate_kinase_dom"/>
</dbReference>
<dbReference type="Gene3D" id="3.40.50.300">
    <property type="entry name" value="P-loop containing nucleotide triphosphate hydrolases"/>
    <property type="match status" value="1"/>
</dbReference>
<dbReference type="PANTHER" id="PTHR21299:SF2">
    <property type="entry name" value="CYTIDYLATE KINASE"/>
    <property type="match status" value="1"/>
</dbReference>
<evidence type="ECO:0000313" key="11">
    <source>
        <dbReference type="EMBL" id="MFD2672873.1"/>
    </source>
</evidence>
<dbReference type="SUPFAM" id="SSF52540">
    <property type="entry name" value="P-loop containing nucleoside triphosphate hydrolases"/>
    <property type="match status" value="1"/>
</dbReference>
<comment type="catalytic activity">
    <reaction evidence="6 8">
        <text>dCMP + ATP = dCDP + ADP</text>
        <dbReference type="Rhea" id="RHEA:25094"/>
        <dbReference type="ChEBI" id="CHEBI:30616"/>
        <dbReference type="ChEBI" id="CHEBI:57566"/>
        <dbReference type="ChEBI" id="CHEBI:58593"/>
        <dbReference type="ChEBI" id="CHEBI:456216"/>
        <dbReference type="EC" id="2.7.4.25"/>
    </reaction>
</comment>
<keyword evidence="3 8" id="KW-0547">Nucleotide-binding</keyword>
<evidence type="ECO:0000256" key="4">
    <source>
        <dbReference type="ARBA" id="ARBA00022777"/>
    </source>
</evidence>
<evidence type="ECO:0000256" key="1">
    <source>
        <dbReference type="ARBA" id="ARBA00009427"/>
    </source>
</evidence>
<comment type="catalytic activity">
    <reaction evidence="7 8">
        <text>CMP + ATP = CDP + ADP</text>
        <dbReference type="Rhea" id="RHEA:11600"/>
        <dbReference type="ChEBI" id="CHEBI:30616"/>
        <dbReference type="ChEBI" id="CHEBI:58069"/>
        <dbReference type="ChEBI" id="CHEBI:60377"/>
        <dbReference type="ChEBI" id="CHEBI:456216"/>
        <dbReference type="EC" id="2.7.4.25"/>
    </reaction>
</comment>
<feature type="binding site" evidence="8">
    <location>
        <begin position="12"/>
        <end position="20"/>
    </location>
    <ligand>
        <name>ATP</name>
        <dbReference type="ChEBI" id="CHEBI:30616"/>
    </ligand>
</feature>
<evidence type="ECO:0000256" key="9">
    <source>
        <dbReference type="SAM" id="MobiDB-lite"/>
    </source>
</evidence>
<comment type="subcellular location">
    <subcellularLocation>
        <location evidence="8">Cytoplasm</location>
    </subcellularLocation>
</comment>
<keyword evidence="5 8" id="KW-0067">ATP-binding</keyword>
<accession>A0ABW5RCX6</accession>
<evidence type="ECO:0000256" key="6">
    <source>
        <dbReference type="ARBA" id="ARBA00047615"/>
    </source>
</evidence>
<dbReference type="RefSeq" id="WP_379930435.1">
    <property type="nucleotide sequence ID" value="NZ_JBHUMM010000043.1"/>
</dbReference>
<dbReference type="EMBL" id="JBHUMM010000043">
    <property type="protein sequence ID" value="MFD2672873.1"/>
    <property type="molecule type" value="Genomic_DNA"/>
</dbReference>
<dbReference type="Pfam" id="PF02224">
    <property type="entry name" value="Cytidylate_kin"/>
    <property type="match status" value="1"/>
</dbReference>
<dbReference type="InterPro" id="IPR027417">
    <property type="entry name" value="P-loop_NTPase"/>
</dbReference>
<dbReference type="HAMAP" id="MF_00238">
    <property type="entry name" value="Cytidyl_kinase_type1"/>
    <property type="match status" value="1"/>
</dbReference>
<dbReference type="PANTHER" id="PTHR21299">
    <property type="entry name" value="CYTIDYLATE KINASE/PANTOATE-BETA-ALANINE LIGASE"/>
    <property type="match status" value="1"/>
</dbReference>
<feature type="domain" description="Cytidylate kinase" evidence="10">
    <location>
        <begin position="8"/>
        <end position="221"/>
    </location>
</feature>
<reference evidence="12" key="1">
    <citation type="journal article" date="2019" name="Int. J. Syst. Evol. Microbiol.">
        <title>The Global Catalogue of Microorganisms (GCM) 10K type strain sequencing project: providing services to taxonomists for standard genome sequencing and annotation.</title>
        <authorList>
            <consortium name="The Broad Institute Genomics Platform"/>
            <consortium name="The Broad Institute Genome Sequencing Center for Infectious Disease"/>
            <person name="Wu L."/>
            <person name="Ma J."/>
        </authorList>
    </citation>
    <scope>NUCLEOTIDE SEQUENCE [LARGE SCALE GENOMIC DNA]</scope>
    <source>
        <strain evidence="12">KCTC 33676</strain>
    </source>
</reference>
<sequence>MSHNGINIAIDGPAGAGKSTVARLVAEKLGMVYIDTGAMYRAITWKVLQEGRQAEDDGQVARIARELRIRLEPSEQGQKVFADDQDITSLIREPAINQQVSTIAQHAAVREQLTLLQQQMASGKGVIMDGRDIGTKVLPDAEIKIFLTASVEERARRRFEELRTKYPDLTLEKLKEEIAQRDHTDETRKESPLTQAQDAIEVDTTGMSLSDVTARILEIAERFKS</sequence>
<dbReference type="NCBIfam" id="TIGR00017">
    <property type="entry name" value="cmk"/>
    <property type="match status" value="1"/>
</dbReference>
<name>A0ABW5RCX6_9BACL</name>
<evidence type="ECO:0000256" key="8">
    <source>
        <dbReference type="HAMAP-Rule" id="MF_00238"/>
    </source>
</evidence>
<gene>
    <name evidence="8 11" type="primary">cmk</name>
    <name evidence="11" type="ORF">ACFSUC_14990</name>
</gene>
<organism evidence="11 12">
    <name type="scientific">Marinicrinis sediminis</name>
    <dbReference type="NCBI Taxonomy" id="1652465"/>
    <lineage>
        <taxon>Bacteria</taxon>
        <taxon>Bacillati</taxon>
        <taxon>Bacillota</taxon>
        <taxon>Bacilli</taxon>
        <taxon>Bacillales</taxon>
        <taxon>Paenibacillaceae</taxon>
    </lineage>
</organism>
<evidence type="ECO:0000256" key="7">
    <source>
        <dbReference type="ARBA" id="ARBA00048478"/>
    </source>
</evidence>
<evidence type="ECO:0000313" key="12">
    <source>
        <dbReference type="Proteomes" id="UP001597497"/>
    </source>
</evidence>
<evidence type="ECO:0000256" key="3">
    <source>
        <dbReference type="ARBA" id="ARBA00022741"/>
    </source>
</evidence>
<comment type="similarity">
    <text evidence="1 8">Belongs to the cytidylate kinase family. Type 1 subfamily.</text>
</comment>